<dbReference type="PANTHER" id="PTHR48107">
    <property type="entry name" value="NADPH-DEPENDENT ALDEHYDE REDUCTASE-LIKE PROTEIN, CHLOROPLASTIC-RELATED"/>
    <property type="match status" value="1"/>
</dbReference>
<keyword evidence="8" id="KW-0010">Activator</keyword>
<feature type="domain" description="Ketoreductase (KR)" evidence="10">
    <location>
        <begin position="7"/>
        <end position="126"/>
    </location>
</feature>
<keyword evidence="5 8" id="KW-0805">Transcription regulation</keyword>
<dbReference type="eggNOG" id="KOG0725">
    <property type="taxonomic scope" value="Eukaryota"/>
</dbReference>
<keyword evidence="6 8" id="KW-0804">Transcription</keyword>
<evidence type="ECO:0000256" key="7">
    <source>
        <dbReference type="ARBA" id="ARBA00023242"/>
    </source>
</evidence>
<proteinExistence type="inferred from homology"/>
<organism evidence="12">
    <name type="scientific">Metarhizium acridum (strain CQMa 102)</name>
    <dbReference type="NCBI Taxonomy" id="655827"/>
    <lineage>
        <taxon>Eukaryota</taxon>
        <taxon>Fungi</taxon>
        <taxon>Dikarya</taxon>
        <taxon>Ascomycota</taxon>
        <taxon>Pezizomycotina</taxon>
        <taxon>Sordariomycetes</taxon>
        <taxon>Hypocreomycetidae</taxon>
        <taxon>Hypocreales</taxon>
        <taxon>Clavicipitaceae</taxon>
        <taxon>Metarhizium</taxon>
    </lineage>
</organism>
<keyword evidence="7 8" id="KW-0539">Nucleus</keyword>
<dbReference type="EMBL" id="GL698539">
    <property type="protein sequence ID" value="EFY86787.1"/>
    <property type="molecule type" value="Genomic_DNA"/>
</dbReference>
<dbReference type="Proteomes" id="UP000002499">
    <property type="component" value="Unassembled WGS sequence"/>
</dbReference>
<dbReference type="Pfam" id="PF09748">
    <property type="entry name" value="Med10"/>
    <property type="match status" value="1"/>
</dbReference>
<protein>
    <recommendedName>
        <fullName evidence="8">Mediator of RNA polymerase II transcription subunit 10</fullName>
    </recommendedName>
    <alternativeName>
        <fullName evidence="8">Mediator complex subunit 10</fullName>
    </alternativeName>
</protein>
<evidence type="ECO:0000256" key="4">
    <source>
        <dbReference type="ARBA" id="ARBA00023002"/>
    </source>
</evidence>
<comment type="similarity">
    <text evidence="3">Belongs to the short-chain dehydrogenases/reductases (SDR) family.</text>
</comment>
<evidence type="ECO:0000256" key="2">
    <source>
        <dbReference type="ARBA" id="ARBA00005389"/>
    </source>
</evidence>
<dbReference type="GO" id="GO:0006357">
    <property type="term" value="P:regulation of transcription by RNA polymerase II"/>
    <property type="evidence" value="ECO:0007669"/>
    <property type="project" value="InterPro"/>
</dbReference>
<dbReference type="GO" id="GO:0003712">
    <property type="term" value="F:transcription coregulator activity"/>
    <property type="evidence" value="ECO:0007669"/>
    <property type="project" value="InterPro"/>
</dbReference>
<comment type="similarity">
    <text evidence="2 8">Belongs to the Mediator complex subunit 10 family.</text>
</comment>
<dbReference type="InterPro" id="IPR019145">
    <property type="entry name" value="Mediator_Med10"/>
</dbReference>
<evidence type="ECO:0000256" key="1">
    <source>
        <dbReference type="ARBA" id="ARBA00004123"/>
    </source>
</evidence>
<evidence type="ECO:0000256" key="5">
    <source>
        <dbReference type="ARBA" id="ARBA00023015"/>
    </source>
</evidence>
<evidence type="ECO:0000256" key="6">
    <source>
        <dbReference type="ARBA" id="ARBA00023163"/>
    </source>
</evidence>
<dbReference type="HOGENOM" id="CLU_801889_0_0_1"/>
<dbReference type="AlphaFoldDB" id="E9EBE3"/>
<reference evidence="11 12" key="1">
    <citation type="journal article" date="2011" name="PLoS Genet.">
        <title>Genome sequencing and comparative transcriptomics of the model entomopathogenic fungi Metarhizium anisopliae and M. acridum.</title>
        <authorList>
            <person name="Gao Q."/>
            <person name="Jin K."/>
            <person name="Ying S.H."/>
            <person name="Zhang Y."/>
            <person name="Xiao G."/>
            <person name="Shang Y."/>
            <person name="Duan Z."/>
            <person name="Hu X."/>
            <person name="Xie X.Q."/>
            <person name="Zhou G."/>
            <person name="Peng G."/>
            <person name="Luo Z."/>
            <person name="Huang W."/>
            <person name="Wang B."/>
            <person name="Fang W."/>
            <person name="Wang S."/>
            <person name="Zhong Y."/>
            <person name="Ma L.J."/>
            <person name="St Leger R.J."/>
            <person name="Zhao G.P."/>
            <person name="Pei Y."/>
            <person name="Feng M.G."/>
            <person name="Xia Y."/>
            <person name="Wang C."/>
        </authorList>
    </citation>
    <scope>NUCLEOTIDE SEQUENCE [LARGE SCALE GENOMIC DNA]</scope>
    <source>
        <strain evidence="11 12">CQMa 102</strain>
    </source>
</reference>
<evidence type="ECO:0000313" key="12">
    <source>
        <dbReference type="Proteomes" id="UP000002499"/>
    </source>
</evidence>
<accession>E9EBE3</accession>
<dbReference type="GeneID" id="19251502"/>
<dbReference type="InterPro" id="IPR013968">
    <property type="entry name" value="PKS_KR"/>
</dbReference>
<dbReference type="PRINTS" id="PR00080">
    <property type="entry name" value="SDRFAMILY"/>
</dbReference>
<dbReference type="OrthoDB" id="337270at2759"/>
<evidence type="ECO:0000256" key="8">
    <source>
        <dbReference type="RuleBase" id="RU364146"/>
    </source>
</evidence>
<evidence type="ECO:0000256" key="9">
    <source>
        <dbReference type="SAM" id="MobiDB-lite"/>
    </source>
</evidence>
<evidence type="ECO:0000259" key="10">
    <source>
        <dbReference type="Pfam" id="PF08659"/>
    </source>
</evidence>
<sequence length="346" mass="36891">MSLKGKTALITGGAKSLGADIAKELAALGANPALHYNSAKSKEDATKFEAVLKEKYPGIKFRSNQADLTTEAAVNKLFDSVKKDFGKIDIVINTVGKVLKKPIQDVTEAEYDEMFAVNSKSAFFILKAGAKNVEDGGKLITIVSALLAAFTGFSTSYAGSKAPVEHFTRGVAKELQPPGISVNAVAPGPMDTQQLKDIIQDLYQIMVQVSTYDTTGRPSRDVLSNEMKTLSASLQALHATTSGNASLPSVPPELLEYVENGRNPDIYTREFVELVRRGNQLMRGKMHAFGEFRDVLAREMATALPEVRADVERVVRETGGRPLPEVNGAAAAGASSSTGAAGNGAR</sequence>
<name>E9EBE3_METAQ</name>
<dbReference type="GO" id="GO:0016614">
    <property type="term" value="F:oxidoreductase activity, acting on CH-OH group of donors"/>
    <property type="evidence" value="ECO:0007669"/>
    <property type="project" value="UniProtKB-ARBA"/>
</dbReference>
<dbReference type="GO" id="GO:0016592">
    <property type="term" value="C:mediator complex"/>
    <property type="evidence" value="ECO:0007669"/>
    <property type="project" value="InterPro"/>
</dbReference>
<dbReference type="Pfam" id="PF08659">
    <property type="entry name" value="KR"/>
    <property type="match status" value="1"/>
</dbReference>
<dbReference type="eggNOG" id="KOG3046">
    <property type="taxonomic scope" value="Eukaryota"/>
</dbReference>
<dbReference type="KEGG" id="maw:19251502"/>
<dbReference type="InParanoid" id="E9EBE3"/>
<dbReference type="InterPro" id="IPR036291">
    <property type="entry name" value="NAD(P)-bd_dom_sf"/>
</dbReference>
<comment type="subcellular location">
    <subcellularLocation>
        <location evidence="1 8">Nucleus</location>
    </subcellularLocation>
</comment>
<dbReference type="InterPro" id="IPR002347">
    <property type="entry name" value="SDR_fam"/>
</dbReference>
<dbReference type="Gene3D" id="3.40.50.720">
    <property type="entry name" value="NAD(P)-binding Rossmann-like Domain"/>
    <property type="match status" value="1"/>
</dbReference>
<evidence type="ECO:0000313" key="11">
    <source>
        <dbReference type="EMBL" id="EFY86787.1"/>
    </source>
</evidence>
<keyword evidence="4" id="KW-0560">Oxidoreductase</keyword>
<comment type="function">
    <text evidence="8">Component of the Mediator complex, a coactivator involved in the regulated transcription of nearly all RNA polymerase II-dependent genes. Mediator functions as a bridge to convey information from gene-specific regulatory proteins to the basal RNA polymerase II transcription machinery. Mediator is recruited to promoters by direct interactions with regulatory proteins and serves as a scaffold for the assembly of a functional preinitiation complex with RNA polymerase II and the general transcription factors.</text>
</comment>
<gene>
    <name evidence="8" type="primary">MED10</name>
    <name evidence="11" type="ORF">MAC_07191</name>
</gene>
<keyword evidence="12" id="KW-1185">Reference proteome</keyword>
<dbReference type="PRINTS" id="PR00081">
    <property type="entry name" value="GDHRDH"/>
</dbReference>
<dbReference type="STRING" id="655827.E9EBE3"/>
<dbReference type="SUPFAM" id="SSF51735">
    <property type="entry name" value="NAD(P)-binding Rossmann-fold domains"/>
    <property type="match status" value="1"/>
</dbReference>
<evidence type="ECO:0000256" key="3">
    <source>
        <dbReference type="ARBA" id="ARBA00006484"/>
    </source>
</evidence>
<dbReference type="PANTHER" id="PTHR48107:SF7">
    <property type="entry name" value="RE15974P"/>
    <property type="match status" value="1"/>
</dbReference>
<feature type="compositionally biased region" description="Low complexity" evidence="9">
    <location>
        <begin position="327"/>
        <end position="340"/>
    </location>
</feature>
<comment type="subunit">
    <text evidence="8">Component of the Mediator complex.</text>
</comment>
<feature type="region of interest" description="Disordered" evidence="9">
    <location>
        <begin position="318"/>
        <end position="346"/>
    </location>
</feature>